<dbReference type="GO" id="GO:0009424">
    <property type="term" value="C:bacterial-type flagellum hook"/>
    <property type="evidence" value="ECO:0007669"/>
    <property type="project" value="UniProtKB-UniRule"/>
</dbReference>
<keyword evidence="4 5" id="KW-0975">Bacterial flagellum</keyword>
<evidence type="ECO:0000256" key="4">
    <source>
        <dbReference type="ARBA" id="ARBA00023143"/>
    </source>
</evidence>
<evidence type="ECO:0000256" key="2">
    <source>
        <dbReference type="ARBA" id="ARBA00011255"/>
    </source>
</evidence>
<dbReference type="GO" id="GO:0009421">
    <property type="term" value="C:bacterial-type flagellum filament cap"/>
    <property type="evidence" value="ECO:0007669"/>
    <property type="project" value="InterPro"/>
</dbReference>
<evidence type="ECO:0000256" key="3">
    <source>
        <dbReference type="ARBA" id="ARBA00023054"/>
    </source>
</evidence>
<dbReference type="Pfam" id="PF02465">
    <property type="entry name" value="FliD_N"/>
    <property type="match status" value="1"/>
</dbReference>
<dbReference type="RefSeq" id="WP_014257007.1">
    <property type="nucleotide sequence ID" value="NC_016627.1"/>
</dbReference>
<dbReference type="eggNOG" id="COG1345">
    <property type="taxonomic scope" value="Bacteria"/>
</dbReference>
<dbReference type="EMBL" id="CP003065">
    <property type="protein sequence ID" value="AEV70509.1"/>
    <property type="molecule type" value="Genomic_DNA"/>
</dbReference>
<gene>
    <name evidence="8" type="ordered locus">Clocl_4075</name>
</gene>
<dbReference type="InterPro" id="IPR003481">
    <property type="entry name" value="FliD_N"/>
</dbReference>
<dbReference type="STRING" id="720554.Clocl_4075"/>
<dbReference type="GO" id="GO:0007155">
    <property type="term" value="P:cell adhesion"/>
    <property type="evidence" value="ECO:0007669"/>
    <property type="project" value="InterPro"/>
</dbReference>
<dbReference type="GO" id="GO:0071973">
    <property type="term" value="P:bacterial-type flagellum-dependent cell motility"/>
    <property type="evidence" value="ECO:0007669"/>
    <property type="project" value="TreeGrafter"/>
</dbReference>
<dbReference type="HOGENOM" id="CLU_015182_0_2_9"/>
<evidence type="ECO:0000256" key="5">
    <source>
        <dbReference type="RuleBase" id="RU362066"/>
    </source>
</evidence>
<reference evidence="9" key="1">
    <citation type="submission" date="2011-12" db="EMBL/GenBank/DDBJ databases">
        <title>Complete sequence of Clostridium clariflavum DSM 19732.</title>
        <authorList>
            <consortium name="US DOE Joint Genome Institute"/>
            <person name="Lucas S."/>
            <person name="Han J."/>
            <person name="Lapidus A."/>
            <person name="Cheng J.-F."/>
            <person name="Goodwin L."/>
            <person name="Pitluck S."/>
            <person name="Peters L."/>
            <person name="Teshima H."/>
            <person name="Detter J.C."/>
            <person name="Han C."/>
            <person name="Tapia R."/>
            <person name="Land M."/>
            <person name="Hauser L."/>
            <person name="Kyrpides N."/>
            <person name="Ivanova N."/>
            <person name="Pagani I."/>
            <person name="Kitzmiller T."/>
            <person name="Lynd L."/>
            <person name="Izquierdo J."/>
            <person name="Woyke T."/>
        </authorList>
    </citation>
    <scope>NUCLEOTIDE SEQUENCE [LARGE SCALE GENOMIC DNA]</scope>
    <source>
        <strain evidence="9">DSM 19732 / NBRC 101661 / EBR45</strain>
    </source>
</reference>
<keyword evidence="3" id="KW-0175">Coiled coil</keyword>
<evidence type="ECO:0000259" key="7">
    <source>
        <dbReference type="Pfam" id="PF07195"/>
    </source>
</evidence>
<organism evidence="8 9">
    <name type="scientific">Acetivibrio clariflavus (strain DSM 19732 / NBRC 101661 / EBR45)</name>
    <name type="common">Clostridium clariflavum</name>
    <dbReference type="NCBI Taxonomy" id="720554"/>
    <lineage>
        <taxon>Bacteria</taxon>
        <taxon>Bacillati</taxon>
        <taxon>Bacillota</taxon>
        <taxon>Clostridia</taxon>
        <taxon>Eubacteriales</taxon>
        <taxon>Oscillospiraceae</taxon>
        <taxon>Acetivibrio</taxon>
    </lineage>
</organism>
<dbReference type="KEGG" id="ccl:Clocl_4075"/>
<protein>
    <recommendedName>
        <fullName evidence="5">Flagellar hook-associated protein 2</fullName>
        <shortName evidence="5">HAP2</shortName>
    </recommendedName>
    <alternativeName>
        <fullName evidence="5">Flagellar cap protein</fullName>
    </alternativeName>
</protein>
<comment type="subcellular location">
    <subcellularLocation>
        <location evidence="5">Secreted</location>
    </subcellularLocation>
    <subcellularLocation>
        <location evidence="5">Bacterial flagellum</location>
    </subcellularLocation>
</comment>
<dbReference type="OrthoDB" id="9776025at2"/>
<evidence type="ECO:0000313" key="8">
    <source>
        <dbReference type="EMBL" id="AEV70509.1"/>
    </source>
</evidence>
<dbReference type="PANTHER" id="PTHR30288">
    <property type="entry name" value="FLAGELLAR CAP/ASSEMBLY PROTEIN FLID"/>
    <property type="match status" value="1"/>
</dbReference>
<comment type="subunit">
    <text evidence="2 5">Homopentamer.</text>
</comment>
<dbReference type="Proteomes" id="UP000005435">
    <property type="component" value="Chromosome"/>
</dbReference>
<sequence>MAVIRITGTYSGLDTDKIIADLMKVERIKVDKVYKQKQLLEWKRDAYREISSLLMGFCDEYLNVLKTATNFRSPSAFAKFNIQSSNSSAVTATANADAANKTHTIQVISLASAAKITGSADIVADVKGSNVVSDFNLSGKKIAVTLDGVTKTLVLDDYSDEDGLSLEKLETDLEQKLADAFGTGKFDVVTEDGKVEIKVLLKGSTFSLSGDGLEGLGFTDGDNTSNGLSLTSSLYSIRNSFKNVLNITDPDENVTFTINGKTIDVKKSYAQATVKDIMNAINSSDAGVKMTYDSLNKQFILESTTEGAASNITYTDSASGLLESLGIVGGTFTAGKDAEFTLDGVEGMKRSSNKFTIDGVTYTLKEVSETPVTISVQADIDSVIENIKGFVNKYNELLDKINGKLSEKYDRNYLPLTEDEKDAMSEKEIEKWEEKAKTGLLAGDSILSRIVSSLRTALYEKIDGVSISLYDIGITTGSYTEKGRLKIDENKLRDALTNNFDEVVKLFTTESRYTYREGLDDSAKRTERYKQSGLAHRLYDIIQDNVRTTRDSNGKKGILLEKAGYTNDASEYSNYLYTQIKNKETLINTLENKLLAKENEYYRKFSAMEKILSQMQSQLSYISAITGNYYSNQ</sequence>
<keyword evidence="8" id="KW-0969">Cilium</keyword>
<accession>G8LSZ6</accession>
<dbReference type="GO" id="GO:0005576">
    <property type="term" value="C:extracellular region"/>
    <property type="evidence" value="ECO:0007669"/>
    <property type="project" value="UniProtKB-SubCell"/>
</dbReference>
<comment type="similarity">
    <text evidence="1 5">Belongs to the FliD family.</text>
</comment>
<dbReference type="InterPro" id="IPR040026">
    <property type="entry name" value="FliD"/>
</dbReference>
<comment type="function">
    <text evidence="5">Required for morphogenesis and for the elongation of the flagellar filament by facilitating polymerization of the flagellin monomers at the tip of growing filament. Forms a capping structure, which prevents flagellin subunits (transported through the central channel of the flagellum) from leaking out without polymerization at the distal end.</text>
</comment>
<reference evidence="8 9" key="2">
    <citation type="journal article" date="2012" name="Stand. Genomic Sci.">
        <title>Complete Genome Sequence of Clostridium clariflavum DSM 19732.</title>
        <authorList>
            <person name="Izquierdo J.A."/>
            <person name="Goodwin L."/>
            <person name="Davenport K.W."/>
            <person name="Teshima H."/>
            <person name="Bruce D."/>
            <person name="Detter C."/>
            <person name="Tapia R."/>
            <person name="Han S."/>
            <person name="Land M."/>
            <person name="Hauser L."/>
            <person name="Jeffries C.D."/>
            <person name="Han J."/>
            <person name="Pitluck S."/>
            <person name="Nolan M."/>
            <person name="Chen A."/>
            <person name="Huntemann M."/>
            <person name="Mavromatis K."/>
            <person name="Mikhailova N."/>
            <person name="Liolios K."/>
            <person name="Woyke T."/>
            <person name="Lynd L.R."/>
        </authorList>
    </citation>
    <scope>NUCLEOTIDE SEQUENCE [LARGE SCALE GENOMIC DNA]</scope>
    <source>
        <strain evidence="9">DSM 19732 / NBRC 101661 / EBR45</strain>
    </source>
</reference>
<feature type="domain" description="Flagellar hook-associated protein 2 C-terminal" evidence="7">
    <location>
        <begin position="335"/>
        <end position="617"/>
    </location>
</feature>
<feature type="domain" description="Flagellar hook-associated protein 2 N-terminal" evidence="6">
    <location>
        <begin position="11"/>
        <end position="113"/>
    </location>
</feature>
<dbReference type="PANTHER" id="PTHR30288:SF0">
    <property type="entry name" value="FLAGELLAR HOOK-ASSOCIATED PROTEIN 2"/>
    <property type="match status" value="1"/>
</dbReference>
<dbReference type="Pfam" id="PF07195">
    <property type="entry name" value="FliD_C"/>
    <property type="match status" value="1"/>
</dbReference>
<keyword evidence="9" id="KW-1185">Reference proteome</keyword>
<keyword evidence="8" id="KW-0282">Flagellum</keyword>
<evidence type="ECO:0000259" key="6">
    <source>
        <dbReference type="Pfam" id="PF02465"/>
    </source>
</evidence>
<proteinExistence type="inferred from homology"/>
<name>G8LSZ6_ACECE</name>
<keyword evidence="5" id="KW-0964">Secreted</keyword>
<dbReference type="InterPro" id="IPR010809">
    <property type="entry name" value="FliD_C"/>
</dbReference>
<dbReference type="AlphaFoldDB" id="G8LSZ6"/>
<evidence type="ECO:0000256" key="1">
    <source>
        <dbReference type="ARBA" id="ARBA00009764"/>
    </source>
</evidence>
<evidence type="ECO:0000313" key="9">
    <source>
        <dbReference type="Proteomes" id="UP000005435"/>
    </source>
</evidence>
<keyword evidence="8" id="KW-0966">Cell projection</keyword>